<dbReference type="EMBL" id="LAZR01064929">
    <property type="protein sequence ID" value="KKK56563.1"/>
    <property type="molecule type" value="Genomic_DNA"/>
</dbReference>
<comment type="caution">
    <text evidence="1">The sequence shown here is derived from an EMBL/GenBank/DDBJ whole genome shotgun (WGS) entry which is preliminary data.</text>
</comment>
<gene>
    <name evidence="1" type="ORF">LCGC14_3063280</name>
</gene>
<proteinExistence type="predicted"/>
<dbReference type="AlphaFoldDB" id="A0A0F8WIS3"/>
<feature type="non-terminal residue" evidence="1">
    <location>
        <position position="1"/>
    </location>
</feature>
<protein>
    <submittedName>
        <fullName evidence="1">Uncharacterized protein</fullName>
    </submittedName>
</protein>
<evidence type="ECO:0000313" key="1">
    <source>
        <dbReference type="EMBL" id="KKK56563.1"/>
    </source>
</evidence>
<reference evidence="1" key="1">
    <citation type="journal article" date="2015" name="Nature">
        <title>Complex archaea that bridge the gap between prokaryotes and eukaryotes.</title>
        <authorList>
            <person name="Spang A."/>
            <person name="Saw J.H."/>
            <person name="Jorgensen S.L."/>
            <person name="Zaremba-Niedzwiedzka K."/>
            <person name="Martijn J."/>
            <person name="Lind A.E."/>
            <person name="van Eijk R."/>
            <person name="Schleper C."/>
            <person name="Guy L."/>
            <person name="Ettema T.J."/>
        </authorList>
    </citation>
    <scope>NUCLEOTIDE SEQUENCE</scope>
</reference>
<sequence length="139" mass="15475">AERAEMDKDSKKATDDELHELYGAEFRRNINDLNAWLGTAGEDVKNSILKSRMPDGTPLGNDPGFIKFMVGQMRDMNPLVTVPGLGAGDLALALADEIAAIEKVIQNDNKTYRADKKMQARFLELIQARDNPKRQTART</sequence>
<accession>A0A0F8WIS3</accession>
<organism evidence="1">
    <name type="scientific">marine sediment metagenome</name>
    <dbReference type="NCBI Taxonomy" id="412755"/>
    <lineage>
        <taxon>unclassified sequences</taxon>
        <taxon>metagenomes</taxon>
        <taxon>ecological metagenomes</taxon>
    </lineage>
</organism>
<name>A0A0F8WIS3_9ZZZZ</name>